<organism evidence="2 3">
    <name type="scientific">Saponaria officinalis</name>
    <name type="common">Common soapwort</name>
    <name type="synonym">Lychnis saponaria</name>
    <dbReference type="NCBI Taxonomy" id="3572"/>
    <lineage>
        <taxon>Eukaryota</taxon>
        <taxon>Viridiplantae</taxon>
        <taxon>Streptophyta</taxon>
        <taxon>Embryophyta</taxon>
        <taxon>Tracheophyta</taxon>
        <taxon>Spermatophyta</taxon>
        <taxon>Magnoliopsida</taxon>
        <taxon>eudicotyledons</taxon>
        <taxon>Gunneridae</taxon>
        <taxon>Pentapetalae</taxon>
        <taxon>Caryophyllales</taxon>
        <taxon>Caryophyllaceae</taxon>
        <taxon>Caryophylleae</taxon>
        <taxon>Saponaria</taxon>
    </lineage>
</organism>
<reference evidence="2" key="1">
    <citation type="submission" date="2024-03" db="EMBL/GenBank/DDBJ databases">
        <title>WGS assembly of Saponaria officinalis var. Norfolk2.</title>
        <authorList>
            <person name="Jenkins J."/>
            <person name="Shu S."/>
            <person name="Grimwood J."/>
            <person name="Barry K."/>
            <person name="Goodstein D."/>
            <person name="Schmutz J."/>
            <person name="Leebens-Mack J."/>
            <person name="Osbourn A."/>
        </authorList>
    </citation>
    <scope>NUCLEOTIDE SEQUENCE [LARGE SCALE GENOMIC DNA]</scope>
    <source>
        <strain evidence="2">JIC</strain>
    </source>
</reference>
<gene>
    <name evidence="2" type="ORF">RND81_02G075400</name>
</gene>
<dbReference type="EMBL" id="JBDFQZ010000002">
    <property type="protein sequence ID" value="KAK9748717.1"/>
    <property type="molecule type" value="Genomic_DNA"/>
</dbReference>
<evidence type="ECO:0000313" key="2">
    <source>
        <dbReference type="EMBL" id="KAK9748717.1"/>
    </source>
</evidence>
<dbReference type="InterPro" id="IPR013187">
    <property type="entry name" value="F-box-assoc_dom_typ3"/>
</dbReference>
<dbReference type="SMART" id="SM00256">
    <property type="entry name" value="FBOX"/>
    <property type="match status" value="1"/>
</dbReference>
<protein>
    <recommendedName>
        <fullName evidence="1">F-box domain-containing protein</fullName>
    </recommendedName>
</protein>
<dbReference type="InterPro" id="IPR036047">
    <property type="entry name" value="F-box-like_dom_sf"/>
</dbReference>
<accession>A0AAW1MWK9</accession>
<name>A0AAW1MWK9_SAPOF</name>
<dbReference type="NCBIfam" id="TIGR01640">
    <property type="entry name" value="F_box_assoc_1"/>
    <property type="match status" value="1"/>
</dbReference>
<proteinExistence type="predicted"/>
<keyword evidence="3" id="KW-1185">Reference proteome</keyword>
<dbReference type="InterPro" id="IPR017451">
    <property type="entry name" value="F-box-assoc_interact_dom"/>
</dbReference>
<dbReference type="InterPro" id="IPR050796">
    <property type="entry name" value="SCF_F-box_component"/>
</dbReference>
<comment type="caution">
    <text evidence="2">The sequence shown here is derived from an EMBL/GenBank/DDBJ whole genome shotgun (WGS) entry which is preliminary data.</text>
</comment>
<dbReference type="Pfam" id="PF08268">
    <property type="entry name" value="FBA_3"/>
    <property type="match status" value="1"/>
</dbReference>
<dbReference type="Gene3D" id="1.20.1280.50">
    <property type="match status" value="1"/>
</dbReference>
<dbReference type="Pfam" id="PF12937">
    <property type="entry name" value="F-box-like"/>
    <property type="match status" value="1"/>
</dbReference>
<dbReference type="SUPFAM" id="SSF81383">
    <property type="entry name" value="F-box domain"/>
    <property type="match status" value="1"/>
</dbReference>
<dbReference type="Proteomes" id="UP001443914">
    <property type="component" value="Unassembled WGS sequence"/>
</dbReference>
<evidence type="ECO:0000259" key="1">
    <source>
        <dbReference type="SMART" id="SM00256"/>
    </source>
</evidence>
<dbReference type="AlphaFoldDB" id="A0AAW1MWK9"/>
<sequence>MVELRFLGSMSTPGVSAKKKTVTAATMTDAVKIFARHDHRYPTGWKLRKDGPYLPVEIIFNILLYVPAKVLHEVARYVCKQWYDIVSDPDFITTHCRMSSSNSFLIQHSDQLHKASHIEPHILMGTLVLHETPVEIPFCGAVVCCFNGLLVLLSGLRNADEEIKYDVFYVVNPVTKVIISLPHLTDSRHVTEVINLAVDSSGHYKVVHVSGKTAYFEQVKMRVFTIGVDKAWRFIDLRGIPAIAGERNLMLFHSFCFGGFMYWFTYYTSYDISPFGFALEVDTEIIYPLSIPKDVIKTQCPISINMGTCPGLVTEQDDIWRVWKLTDVKSSEWTELTRINMRRVYSQINNKLGPIYFLDIRPFRLFNGHLWLRCLRGGDNYVVVHYDLTRERFKDFRIKKLFNHALHPYANTLVSPKN</sequence>
<evidence type="ECO:0000313" key="3">
    <source>
        <dbReference type="Proteomes" id="UP001443914"/>
    </source>
</evidence>
<dbReference type="PANTHER" id="PTHR31672">
    <property type="entry name" value="BNACNNG10540D PROTEIN"/>
    <property type="match status" value="1"/>
</dbReference>
<feature type="domain" description="F-box" evidence="1">
    <location>
        <begin position="54"/>
        <end position="95"/>
    </location>
</feature>
<dbReference type="InterPro" id="IPR001810">
    <property type="entry name" value="F-box_dom"/>
</dbReference>
<dbReference type="PANTHER" id="PTHR31672:SF13">
    <property type="entry name" value="F-BOX PROTEIN CPR30-LIKE"/>
    <property type="match status" value="1"/>
</dbReference>